<dbReference type="FunFam" id="2.60.40.1180:FF:000003">
    <property type="entry name" value="1,4-alpha-glucan-branching enzyme, chloroplastic/amyloplastic"/>
    <property type="match status" value="1"/>
</dbReference>
<dbReference type="InterPro" id="IPR004193">
    <property type="entry name" value="Glyco_hydro_13_N"/>
</dbReference>
<dbReference type="SUPFAM" id="SSF81296">
    <property type="entry name" value="E set domains"/>
    <property type="match status" value="1"/>
</dbReference>
<evidence type="ECO:0000256" key="5">
    <source>
        <dbReference type="ARBA" id="ARBA00022679"/>
    </source>
</evidence>
<evidence type="ECO:0000256" key="7">
    <source>
        <dbReference type="PIRSR" id="PIRSR000463-1"/>
    </source>
</evidence>
<feature type="domain" description="Glycosyl hydrolase family 13 catalytic" evidence="8">
    <location>
        <begin position="220"/>
        <end position="599"/>
    </location>
</feature>
<dbReference type="RefSeq" id="XP_014483145.1">
    <property type="nucleotide sequence ID" value="XM_014627659.1"/>
</dbReference>
<gene>
    <name evidence="10" type="primary">LOC106748795</name>
</gene>
<dbReference type="SUPFAM" id="SSF51445">
    <property type="entry name" value="(Trans)glycosidases"/>
    <property type="match status" value="1"/>
</dbReference>
<evidence type="ECO:0000313" key="9">
    <source>
        <dbReference type="Proteomes" id="UP000515204"/>
    </source>
</evidence>
<dbReference type="CDD" id="cd11321">
    <property type="entry name" value="AmyAc_bac_euk_BE"/>
    <property type="match status" value="1"/>
</dbReference>
<comment type="pathway">
    <text evidence="6">Glycan biosynthesis.</text>
</comment>
<reference evidence="10" key="1">
    <citation type="submission" date="2025-08" db="UniProtKB">
        <authorList>
            <consortium name="RefSeq"/>
        </authorList>
    </citation>
    <scope>IDENTIFICATION</scope>
</reference>
<keyword evidence="5" id="KW-0808">Transferase</keyword>
<dbReference type="Gene3D" id="2.60.40.10">
    <property type="entry name" value="Immunoglobulins"/>
    <property type="match status" value="1"/>
</dbReference>
<dbReference type="GO" id="GO:0005978">
    <property type="term" value="P:glycogen biosynthetic process"/>
    <property type="evidence" value="ECO:0007669"/>
    <property type="project" value="InterPro"/>
</dbReference>
<dbReference type="InterPro" id="IPR006047">
    <property type="entry name" value="GH13_cat_dom"/>
</dbReference>
<dbReference type="AlphaFoldDB" id="A0A6P3XX60"/>
<dbReference type="InterPro" id="IPR014756">
    <property type="entry name" value="Ig_E-set"/>
</dbReference>
<evidence type="ECO:0000256" key="6">
    <source>
        <dbReference type="ARBA" id="ARBA00060592"/>
    </source>
</evidence>
<evidence type="ECO:0000256" key="1">
    <source>
        <dbReference type="ARBA" id="ARBA00000826"/>
    </source>
</evidence>
<dbReference type="KEGG" id="dqu:106748795"/>
<comment type="similarity">
    <text evidence="2">Belongs to the glycosyl hydrolase 13 family. GlgB subfamily.</text>
</comment>
<dbReference type="PANTHER" id="PTHR43651">
    <property type="entry name" value="1,4-ALPHA-GLUCAN-BRANCHING ENZYME"/>
    <property type="match status" value="1"/>
</dbReference>
<dbReference type="Pfam" id="PF02806">
    <property type="entry name" value="Alpha-amylase_C"/>
    <property type="match status" value="1"/>
</dbReference>
<proteinExistence type="inferred from homology"/>
<dbReference type="CDD" id="cd02854">
    <property type="entry name" value="E_set_GBE_euk_N"/>
    <property type="match status" value="1"/>
</dbReference>
<comment type="catalytic activity">
    <reaction evidence="1">
        <text>Transfers a segment of a (1-&gt;4)-alpha-D-glucan chain to a primary hydroxy group in a similar glucan chain.</text>
        <dbReference type="EC" id="2.4.1.18"/>
    </reaction>
</comment>
<dbReference type="Gene3D" id="3.20.20.80">
    <property type="entry name" value="Glycosidases"/>
    <property type="match status" value="1"/>
</dbReference>
<dbReference type="SUPFAM" id="SSF51011">
    <property type="entry name" value="Glycosyl hydrolase domain"/>
    <property type="match status" value="1"/>
</dbReference>
<keyword evidence="4" id="KW-0328">Glycosyltransferase</keyword>
<dbReference type="CTD" id="326264"/>
<organism evidence="9 10">
    <name type="scientific">Dinoponera quadriceps</name>
    <name type="common">South American ant</name>
    <dbReference type="NCBI Taxonomy" id="609295"/>
    <lineage>
        <taxon>Eukaryota</taxon>
        <taxon>Metazoa</taxon>
        <taxon>Ecdysozoa</taxon>
        <taxon>Arthropoda</taxon>
        <taxon>Hexapoda</taxon>
        <taxon>Insecta</taxon>
        <taxon>Pterygota</taxon>
        <taxon>Neoptera</taxon>
        <taxon>Endopterygota</taxon>
        <taxon>Hymenoptera</taxon>
        <taxon>Apocrita</taxon>
        <taxon>Aculeata</taxon>
        <taxon>Formicoidea</taxon>
        <taxon>Formicidae</taxon>
        <taxon>Ponerinae</taxon>
        <taxon>Ponerini</taxon>
        <taxon>Dinoponera</taxon>
    </lineage>
</organism>
<sequence>MSVVTYIESHSISSLRVLRNMGGKWSSMDPSQIEVPEIKTLLDRDPYLKPYETDIRRRYALFKDYTEKIEAGDTDLKQFTMAYKNFGIHILDDNSIIAQEWAPAAQEVFLTGDFNNWNRTSTPYKKLEYGKWELRLPPNADGSCPIKHLSEVKIIIKDYNNELLERLSPWATYVIQPADKSEGTTYKQRIWHPSPEKVYKFKHPKPKRPDGLRIYECHVGIATQELRVGTYLEFAKDIIPRIVKQGYNAIQLMAIMEHAYYASFGYQVTSFYAASSRYGTPEELKELVDVAHQHGLYVLLDVVHSHASKNTLDGLNMFDGTDACFFHSGSRGDHPLWDSRLFNYGEYEVLRFLLSNLRWYIEEYGFDGFRFDGVTSMLYHSRGFGQGFSGHYDEYYGLNVDMEGVVYLMIANQMLHDIYPEMITIAEDVSGMPGVCRPVAEGGMGFDYRLAMAIPDKWIKLLKEVKDEDWEIGDICWTLSNRRWMEKAVAYSESHDQALVGDKTIAFWLMDKEMYTHMSVVTSRSDVISRGIALHNLITLITHALGGEAYLNFMGNEFGHPEWLDFPRIGNGNSYHYARRQWNLVDDELLKYRYMNNWDRAVNTLEEKYGWLHANPGYVSWKHEDDKVIVFDRADLVFVFNFHPNKSFADYPVGIKNPGSYKIVLCSDDEQFGGENRVDANVRHFTQPESFSAYPHKTMVYIPCRTAIVYAQADS</sequence>
<dbReference type="Gene3D" id="2.60.40.1180">
    <property type="entry name" value="Golgi alpha-mannosidase II"/>
    <property type="match status" value="1"/>
</dbReference>
<feature type="active site" description="Nucleophile" evidence="7">
    <location>
        <position position="372"/>
    </location>
</feature>
<evidence type="ECO:0000256" key="2">
    <source>
        <dbReference type="ARBA" id="ARBA00009000"/>
    </source>
</evidence>
<dbReference type="EC" id="2.4.1.18" evidence="3"/>
<dbReference type="InterPro" id="IPR006048">
    <property type="entry name" value="A-amylase/branching_C"/>
</dbReference>
<feature type="active site" description="Proton donor" evidence="7">
    <location>
        <position position="427"/>
    </location>
</feature>
<dbReference type="OrthoDB" id="196493at2759"/>
<dbReference type="GO" id="GO:0043169">
    <property type="term" value="F:cation binding"/>
    <property type="evidence" value="ECO:0007669"/>
    <property type="project" value="InterPro"/>
</dbReference>
<evidence type="ECO:0000259" key="8">
    <source>
        <dbReference type="SMART" id="SM00642"/>
    </source>
</evidence>
<dbReference type="InterPro" id="IPR037439">
    <property type="entry name" value="Branching_enzy"/>
</dbReference>
<evidence type="ECO:0000313" key="10">
    <source>
        <dbReference type="RefSeq" id="XP_014483145.1"/>
    </source>
</evidence>
<dbReference type="GO" id="GO:0005737">
    <property type="term" value="C:cytoplasm"/>
    <property type="evidence" value="ECO:0007669"/>
    <property type="project" value="TreeGrafter"/>
</dbReference>
<dbReference type="Proteomes" id="UP000515204">
    <property type="component" value="Unplaced"/>
</dbReference>
<keyword evidence="9" id="KW-1185">Reference proteome</keyword>
<dbReference type="PANTHER" id="PTHR43651:SF3">
    <property type="entry name" value="1,4-ALPHA-GLUCAN-BRANCHING ENZYME"/>
    <property type="match status" value="1"/>
</dbReference>
<dbReference type="InterPro" id="IPR013783">
    <property type="entry name" value="Ig-like_fold"/>
</dbReference>
<dbReference type="InterPro" id="IPR017853">
    <property type="entry name" value="GH"/>
</dbReference>
<dbReference type="Pfam" id="PF02922">
    <property type="entry name" value="CBM_48"/>
    <property type="match status" value="1"/>
</dbReference>
<accession>A0A6P3XX60</accession>
<evidence type="ECO:0000256" key="3">
    <source>
        <dbReference type="ARBA" id="ARBA00012541"/>
    </source>
</evidence>
<dbReference type="GO" id="GO:0003844">
    <property type="term" value="F:1,4-alpha-glucan branching enzyme activity"/>
    <property type="evidence" value="ECO:0007669"/>
    <property type="project" value="UniProtKB-EC"/>
</dbReference>
<dbReference type="PIRSF" id="PIRSF000463">
    <property type="entry name" value="GlgB"/>
    <property type="match status" value="1"/>
</dbReference>
<dbReference type="FunFam" id="3.20.20.80:FF:000001">
    <property type="entry name" value="1,4-alpha-glucan branching enzyme"/>
    <property type="match status" value="1"/>
</dbReference>
<protein>
    <recommendedName>
        <fullName evidence="3">1,4-alpha-glucan branching enzyme</fullName>
        <ecNumber evidence="3">2.4.1.18</ecNumber>
    </recommendedName>
</protein>
<dbReference type="SMART" id="SM00642">
    <property type="entry name" value="Aamy"/>
    <property type="match status" value="1"/>
</dbReference>
<dbReference type="GO" id="GO:0004553">
    <property type="term" value="F:hydrolase activity, hydrolyzing O-glycosyl compounds"/>
    <property type="evidence" value="ECO:0007669"/>
    <property type="project" value="InterPro"/>
</dbReference>
<dbReference type="InterPro" id="IPR013780">
    <property type="entry name" value="Glyco_hydro_b"/>
</dbReference>
<dbReference type="Pfam" id="PF00128">
    <property type="entry name" value="Alpha-amylase"/>
    <property type="match status" value="1"/>
</dbReference>
<name>A0A6P3XX60_DINQU</name>
<evidence type="ECO:0000256" key="4">
    <source>
        <dbReference type="ARBA" id="ARBA00022676"/>
    </source>
</evidence>
<dbReference type="GeneID" id="106748795"/>